<proteinExistence type="predicted"/>
<protein>
    <submittedName>
        <fullName evidence="3">Uncharacterized protein</fullName>
    </submittedName>
</protein>
<accession>A0ABP0SGB7</accession>
<keyword evidence="2" id="KW-0812">Transmembrane</keyword>
<comment type="caution">
    <text evidence="3">The sequence shown here is derived from an EMBL/GenBank/DDBJ whole genome shotgun (WGS) entry which is preliminary data.</text>
</comment>
<keyword evidence="4" id="KW-1185">Reference proteome</keyword>
<sequence length="101" mass="11179">MNESVPLLRDPLQRTAEERCPRSLAGFGDSPAQTDGYGTGSRPSPKEPSSYCEPSWWVMCTLAIAVALLLLWLALRQGRAPIKEVNMHLSLLSQAFLHRVS</sequence>
<organism evidence="3 4">
    <name type="scientific">Durusdinium trenchii</name>
    <dbReference type="NCBI Taxonomy" id="1381693"/>
    <lineage>
        <taxon>Eukaryota</taxon>
        <taxon>Sar</taxon>
        <taxon>Alveolata</taxon>
        <taxon>Dinophyceae</taxon>
        <taxon>Suessiales</taxon>
        <taxon>Symbiodiniaceae</taxon>
        <taxon>Durusdinium</taxon>
    </lineage>
</organism>
<dbReference type="EMBL" id="CAXAMN010027561">
    <property type="protein sequence ID" value="CAK9111428.1"/>
    <property type="molecule type" value="Genomic_DNA"/>
</dbReference>
<reference evidence="3 4" key="1">
    <citation type="submission" date="2024-02" db="EMBL/GenBank/DDBJ databases">
        <authorList>
            <person name="Chen Y."/>
            <person name="Shah S."/>
            <person name="Dougan E. K."/>
            <person name="Thang M."/>
            <person name="Chan C."/>
        </authorList>
    </citation>
    <scope>NUCLEOTIDE SEQUENCE [LARGE SCALE GENOMIC DNA]</scope>
</reference>
<evidence type="ECO:0000256" key="1">
    <source>
        <dbReference type="SAM" id="MobiDB-lite"/>
    </source>
</evidence>
<feature type="region of interest" description="Disordered" evidence="1">
    <location>
        <begin position="20"/>
        <end position="50"/>
    </location>
</feature>
<feature type="transmembrane region" description="Helical" evidence="2">
    <location>
        <begin position="56"/>
        <end position="75"/>
    </location>
</feature>
<keyword evidence="2" id="KW-1133">Transmembrane helix</keyword>
<name>A0ABP0SGB7_9DINO</name>
<evidence type="ECO:0000256" key="2">
    <source>
        <dbReference type="SAM" id="Phobius"/>
    </source>
</evidence>
<evidence type="ECO:0000313" key="4">
    <source>
        <dbReference type="Proteomes" id="UP001642484"/>
    </source>
</evidence>
<evidence type="ECO:0000313" key="3">
    <source>
        <dbReference type="EMBL" id="CAK9111428.1"/>
    </source>
</evidence>
<keyword evidence="2" id="KW-0472">Membrane</keyword>
<gene>
    <name evidence="3" type="ORF">CCMP2556_LOCUS51715</name>
</gene>
<dbReference type="Proteomes" id="UP001642484">
    <property type="component" value="Unassembled WGS sequence"/>
</dbReference>